<gene>
    <name evidence="3" type="ORF">I6J41_06755</name>
    <name evidence="2" type="ORF">I6J42_26820</name>
</gene>
<dbReference type="EMBL" id="CP070249">
    <property type="protein sequence ID" value="QRV40475.1"/>
    <property type="molecule type" value="Genomic_DNA"/>
</dbReference>
<proteinExistence type="predicted"/>
<protein>
    <submittedName>
        <fullName evidence="2">Uncharacterized protein</fullName>
    </submittedName>
</protein>
<feature type="compositionally biased region" description="Basic residues" evidence="1">
    <location>
        <begin position="28"/>
        <end position="41"/>
    </location>
</feature>
<feature type="region of interest" description="Disordered" evidence="1">
    <location>
        <begin position="1"/>
        <end position="54"/>
    </location>
</feature>
<evidence type="ECO:0000313" key="4">
    <source>
        <dbReference type="Proteomes" id="UP000598054"/>
    </source>
</evidence>
<organism evidence="2 5">
    <name type="scientific">Streptomyces californicus</name>
    <dbReference type="NCBI Taxonomy" id="67351"/>
    <lineage>
        <taxon>Bacteria</taxon>
        <taxon>Bacillati</taxon>
        <taxon>Actinomycetota</taxon>
        <taxon>Actinomycetes</taxon>
        <taxon>Kitasatosporales</taxon>
        <taxon>Streptomycetaceae</taxon>
        <taxon>Streptomyces</taxon>
    </lineage>
</organism>
<dbReference type="AlphaFoldDB" id="A0ABD7D174"/>
<evidence type="ECO:0000313" key="3">
    <source>
        <dbReference type="EMBL" id="QRV40475.1"/>
    </source>
</evidence>
<evidence type="ECO:0000313" key="5">
    <source>
        <dbReference type="Proteomes" id="UP000623926"/>
    </source>
</evidence>
<dbReference type="GeneID" id="63979214"/>
<accession>A0ABD7D174</accession>
<name>A0ABD7D174_9ACTN</name>
<dbReference type="Proteomes" id="UP000623926">
    <property type="component" value="Chromosome"/>
</dbReference>
<dbReference type="Proteomes" id="UP000598054">
    <property type="component" value="Chromosome"/>
</dbReference>
<reference evidence="4 5" key="1">
    <citation type="submission" date="2021-02" db="EMBL/GenBank/DDBJ databases">
        <title>FDA dAtabase for Regulatory Grade micrObial Sequences (FDA-ARGOS): Supporting development and validation of Infectious Disease Dx tests.</title>
        <authorList>
            <person name="Sproer C."/>
            <person name="Gronow S."/>
            <person name="Severitt S."/>
            <person name="Schroder I."/>
            <person name="Tallon L."/>
            <person name="Sadzewicz L."/>
            <person name="Zhao X."/>
            <person name="Boylan J."/>
            <person name="Ott S."/>
            <person name="Bowen H."/>
            <person name="Vavikolanu K."/>
            <person name="Mehta A."/>
            <person name="Aluvathingal J."/>
            <person name="Nadendla S."/>
            <person name="Lowell S."/>
            <person name="Myers T."/>
            <person name="Yan Y."/>
            <person name="Sichtig H."/>
        </authorList>
    </citation>
    <scope>NUCLEOTIDE SEQUENCE [LARGE SCALE GENOMIC DNA]</scope>
    <source>
        <strain evidence="3 4">FDAARGOS_1211</strain>
        <strain evidence="2 5">FDAARGOS_1212</strain>
    </source>
</reference>
<dbReference type="RefSeq" id="WP_158727620.1">
    <property type="nucleotide sequence ID" value="NZ_CP070242.1"/>
</dbReference>
<keyword evidence="4" id="KW-1185">Reference proteome</keyword>
<dbReference type="EMBL" id="CP070245">
    <property type="protein sequence ID" value="QRV37262.1"/>
    <property type="molecule type" value="Genomic_DNA"/>
</dbReference>
<evidence type="ECO:0000313" key="2">
    <source>
        <dbReference type="EMBL" id="QRV37262.1"/>
    </source>
</evidence>
<evidence type="ECO:0000256" key="1">
    <source>
        <dbReference type="SAM" id="MobiDB-lite"/>
    </source>
</evidence>
<sequence length="54" mass="5868">MRDERSAAAPGSTAAHRLQLAVTAGGRARPRTRRFRSRTPHRAASFAGWVHAGE</sequence>